<gene>
    <name evidence="3" type="ORF">D2N39_18095</name>
</gene>
<organism evidence="3 4">
    <name type="scientific">Gemmobacter lutimaris</name>
    <dbReference type="NCBI Taxonomy" id="2306023"/>
    <lineage>
        <taxon>Bacteria</taxon>
        <taxon>Pseudomonadati</taxon>
        <taxon>Pseudomonadota</taxon>
        <taxon>Alphaproteobacteria</taxon>
        <taxon>Rhodobacterales</taxon>
        <taxon>Paracoccaceae</taxon>
        <taxon>Gemmobacter</taxon>
    </lineage>
</organism>
<feature type="domain" description="Plasmid replication protein C N-terminal" evidence="1">
    <location>
        <begin position="22"/>
        <end position="168"/>
    </location>
</feature>
<dbReference type="EMBL" id="QXXQ01000013">
    <property type="protein sequence ID" value="RID90460.1"/>
    <property type="molecule type" value="Genomic_DNA"/>
</dbReference>
<dbReference type="Pfam" id="PF03428">
    <property type="entry name" value="RP-C"/>
    <property type="match status" value="1"/>
</dbReference>
<dbReference type="OrthoDB" id="7488837at2"/>
<comment type="caution">
    <text evidence="3">The sequence shown here is derived from an EMBL/GenBank/DDBJ whole genome shotgun (WGS) entry which is preliminary data.</text>
</comment>
<reference evidence="3 4" key="1">
    <citation type="submission" date="2018-09" db="EMBL/GenBank/DDBJ databases">
        <title>Gemmobacter lutimaris sp. nov., a marine bacterium isolated from tidal flat.</title>
        <authorList>
            <person name="Lee D.W."/>
            <person name="Yoo Y."/>
            <person name="Kim J.-J."/>
            <person name="Kim B.S."/>
        </authorList>
    </citation>
    <scope>NUCLEOTIDE SEQUENCE [LARGE SCALE GENOMIC DNA]</scope>
    <source>
        <strain evidence="3 4">YJ-T1-11</strain>
    </source>
</reference>
<dbReference type="InterPro" id="IPR005090">
    <property type="entry name" value="RepC_N"/>
</dbReference>
<dbReference type="RefSeq" id="WP_119136181.1">
    <property type="nucleotide sequence ID" value="NZ_QXXQ01000013.1"/>
</dbReference>
<evidence type="ECO:0000313" key="3">
    <source>
        <dbReference type="EMBL" id="RID90460.1"/>
    </source>
</evidence>
<feature type="domain" description="Plasmid replication protein C C-terminal" evidence="2">
    <location>
        <begin position="265"/>
        <end position="362"/>
    </location>
</feature>
<evidence type="ECO:0000259" key="1">
    <source>
        <dbReference type="Pfam" id="PF03428"/>
    </source>
</evidence>
<evidence type="ECO:0000259" key="2">
    <source>
        <dbReference type="Pfam" id="PF11800"/>
    </source>
</evidence>
<accession>A0A398BRD5</accession>
<dbReference type="Proteomes" id="UP000266649">
    <property type="component" value="Unassembled WGS sequence"/>
</dbReference>
<proteinExistence type="predicted"/>
<sequence>MEHISSSPVRAGRRAGSDVCAQAERAATKSADPRWRVLDLVRICRSPLGLRDRDITVLRGLLSFVPESAEPARLVVFASNRALMERCDGIDERTLRRRIVHLQSKGLLTRKLSPNGKRYQIRDAQAETCLTYGIDLTPLFRLRPDLDALAEDQQREEMQRKTLRAMIRHALYHQSEPSKAEACEEARLALRRSVDSHQLRKLLAAIDQPSETSYLTDSDSQNDRHIQIPEKESYESEHGDECAEQELRLHSAREKEPATDSDLSIEECISLAPAAVEFALERPRCWSDIIDLSVSLAPAIGLSRTVIETARTRLGPHGAALAVLGLVQAFGRIRNPQAYLSRLSDKAQEQGFDLVRMFRSLVSCQNRRHAVSLASPCLPG</sequence>
<protein>
    <submittedName>
        <fullName evidence="3">Uncharacterized protein</fullName>
    </submittedName>
</protein>
<dbReference type="InterPro" id="IPR047611">
    <property type="entry name" value="RepABC_RepC"/>
</dbReference>
<keyword evidence="4" id="KW-1185">Reference proteome</keyword>
<evidence type="ECO:0000313" key="4">
    <source>
        <dbReference type="Proteomes" id="UP000266649"/>
    </source>
</evidence>
<name>A0A398BRD5_9RHOB</name>
<dbReference type="NCBIfam" id="NF040974">
    <property type="entry name" value="RepABC_RepC"/>
    <property type="match status" value="1"/>
</dbReference>
<dbReference type="Pfam" id="PF11800">
    <property type="entry name" value="RP-C_C"/>
    <property type="match status" value="1"/>
</dbReference>
<dbReference type="InterPro" id="IPR021760">
    <property type="entry name" value="RepC_C"/>
</dbReference>
<dbReference type="AlphaFoldDB" id="A0A398BRD5"/>